<dbReference type="InterPro" id="IPR019734">
    <property type="entry name" value="TPR_rpt"/>
</dbReference>
<gene>
    <name evidence="1" type="ORF">CROST_046010</name>
</gene>
<dbReference type="Gene3D" id="1.10.260.40">
    <property type="entry name" value="lambda repressor-like DNA-binding domains"/>
    <property type="match status" value="1"/>
</dbReference>
<dbReference type="SUPFAM" id="SSF48452">
    <property type="entry name" value="TPR-like"/>
    <property type="match status" value="2"/>
</dbReference>
<dbReference type="SMART" id="SM00028">
    <property type="entry name" value="TPR"/>
    <property type="match status" value="3"/>
</dbReference>
<accession>A0A1S8KXE9</accession>
<dbReference type="InterPro" id="IPR010982">
    <property type="entry name" value="Lambda_DNA-bd_dom_sf"/>
</dbReference>
<dbReference type="AlphaFoldDB" id="A0A1S8KXE9"/>
<geneLocation type="plasmid" evidence="1 2">
    <name>p330</name>
</geneLocation>
<evidence type="ECO:0000313" key="1">
    <source>
        <dbReference type="EMBL" id="URZ13823.1"/>
    </source>
</evidence>
<evidence type="ECO:0000313" key="2">
    <source>
        <dbReference type="Proteomes" id="UP000190951"/>
    </source>
</evidence>
<dbReference type="Gene3D" id="1.25.40.10">
    <property type="entry name" value="Tetratricopeptide repeat domain"/>
    <property type="match status" value="2"/>
</dbReference>
<dbReference type="Pfam" id="PF13181">
    <property type="entry name" value="TPR_8"/>
    <property type="match status" value="1"/>
</dbReference>
<sequence>MSTYEIISVGTKLKNLRRKYRLNQDDLAGNEITRNLISQIEHGKARLTKHAAEIMFKNLKEICSEKNIEIDENIEYLLEDEQSQANKILEKYIEELKVLSVYKDDSFNNKLAEIENFLIKWNLNDKKTYIFELAGDYFVSISDYYKSSLYYEKARALIDMYSKDSIGLFRKLSMVYFYMGNFNQNVKCCEFVLNWFTDISDEYRCIFLFNSALCYTELKDYERAIENFTKIEPMLKDTNKSKYCDILLQKAICFHCLGDYKKSLEINSKLLELLNDDVSEQRILVLINMSETYQKLNDAKKVEEYLNIIRTNVNKISSTSKHLSTIYFDMGKQYKWLKDSTNAEKYCLQSLEIAKKYTHQFLISDIILELIDIYFEDGNAEKITEMKNEFFILSAQENKMNPKILVKLVYCYAKLQDLHSIEDVYSYSHKFN</sequence>
<protein>
    <submittedName>
        <fullName evidence="1">Uncharacterized protein</fullName>
    </submittedName>
</protein>
<dbReference type="KEGG" id="crw:CROST_046010"/>
<dbReference type="STRING" id="84029.CROST_44320"/>
<dbReference type="InterPro" id="IPR001387">
    <property type="entry name" value="Cro/C1-type_HTH"/>
</dbReference>
<organism evidence="1 2">
    <name type="scientific">Clostridium felsineum</name>
    <dbReference type="NCBI Taxonomy" id="36839"/>
    <lineage>
        <taxon>Bacteria</taxon>
        <taxon>Bacillati</taxon>
        <taxon>Bacillota</taxon>
        <taxon>Clostridia</taxon>
        <taxon>Eubacteriales</taxon>
        <taxon>Clostridiaceae</taxon>
        <taxon>Clostridium</taxon>
    </lineage>
</organism>
<reference evidence="1 2" key="1">
    <citation type="submission" date="2022-04" db="EMBL/GenBank/DDBJ databases">
        <title>Genome sequence of C. roseum typestrain.</title>
        <authorList>
            <person name="Poehlein A."/>
            <person name="Schoch T."/>
            <person name="Duerre P."/>
            <person name="Daniel R."/>
        </authorList>
    </citation>
    <scope>NUCLEOTIDE SEQUENCE [LARGE SCALE GENOMIC DNA]</scope>
    <source>
        <strain evidence="1 2">DSM 7320</strain>
        <plasmid evidence="1 2">p330</plasmid>
    </source>
</reference>
<dbReference type="GO" id="GO:0003677">
    <property type="term" value="F:DNA binding"/>
    <property type="evidence" value="ECO:0007669"/>
    <property type="project" value="InterPro"/>
</dbReference>
<name>A0A1S8KXE9_9CLOT</name>
<keyword evidence="2" id="KW-1185">Reference proteome</keyword>
<dbReference type="CDD" id="cd00093">
    <property type="entry name" value="HTH_XRE"/>
    <property type="match status" value="1"/>
</dbReference>
<dbReference type="InterPro" id="IPR011990">
    <property type="entry name" value="TPR-like_helical_dom_sf"/>
</dbReference>
<proteinExistence type="predicted"/>
<dbReference type="RefSeq" id="WP_077835699.1">
    <property type="nucleotide sequence ID" value="NZ_CP096984.1"/>
</dbReference>
<dbReference type="EMBL" id="CP096984">
    <property type="protein sequence ID" value="URZ13823.1"/>
    <property type="molecule type" value="Genomic_DNA"/>
</dbReference>
<keyword evidence="1" id="KW-0614">Plasmid</keyword>
<dbReference type="Proteomes" id="UP000190951">
    <property type="component" value="Plasmid p330"/>
</dbReference>
<dbReference type="SUPFAM" id="SSF47413">
    <property type="entry name" value="lambda repressor-like DNA-binding domains"/>
    <property type="match status" value="1"/>
</dbReference>